<dbReference type="EMBL" id="JACICC010000002">
    <property type="protein sequence ID" value="MBB3808902.1"/>
    <property type="molecule type" value="Genomic_DNA"/>
</dbReference>
<proteinExistence type="inferred from homology"/>
<dbReference type="Pfam" id="PF00106">
    <property type="entry name" value="adh_short"/>
    <property type="match status" value="1"/>
</dbReference>
<dbReference type="InterPro" id="IPR002347">
    <property type="entry name" value="SDR_fam"/>
</dbReference>
<sequence>MNTKQRIVIIGATSAIAEHCARLWLQKRPTELTLVGRDARRIERVATDLKVRCPQSEIRIVQAEFLDPAAIATITGDIVDSGRIDIVLIAHGSLPEQAACQNDLRSCYDAIEINGVSPVLYAEAFAKKMANNNHGTIALIGSVAGDRGRKSNYVYGAAKGLVARYAEGLQHRFAGTGVKVVLIKPGPTDTPMTAHLKDNGAKLASVEVVAKQIVEGVEAGKPVIYTPAKWQLIMMIIRNLPAFIFNKMDI</sequence>
<dbReference type="PRINTS" id="PR00081">
    <property type="entry name" value="GDHRDH"/>
</dbReference>
<comment type="caution">
    <text evidence="3">The sequence shown here is derived from an EMBL/GenBank/DDBJ whole genome shotgun (WGS) entry which is preliminary data.</text>
</comment>
<dbReference type="GO" id="GO:0016020">
    <property type="term" value="C:membrane"/>
    <property type="evidence" value="ECO:0007669"/>
    <property type="project" value="TreeGrafter"/>
</dbReference>
<reference evidence="3 4" key="1">
    <citation type="submission" date="2020-08" db="EMBL/GenBank/DDBJ databases">
        <title>Genomic Encyclopedia of Type Strains, Phase IV (KMG-IV): sequencing the most valuable type-strain genomes for metagenomic binning, comparative biology and taxonomic classification.</title>
        <authorList>
            <person name="Goeker M."/>
        </authorList>
    </citation>
    <scope>NUCLEOTIDE SEQUENCE [LARGE SCALE GENOMIC DNA]</scope>
    <source>
        <strain evidence="3 4">DSM 28760</strain>
    </source>
</reference>
<organism evidence="3 4">
    <name type="scientific">Pseudochelatococcus contaminans</name>
    <dbReference type="NCBI Taxonomy" id="1538103"/>
    <lineage>
        <taxon>Bacteria</taxon>
        <taxon>Pseudomonadati</taxon>
        <taxon>Pseudomonadota</taxon>
        <taxon>Alphaproteobacteria</taxon>
        <taxon>Hyphomicrobiales</taxon>
        <taxon>Chelatococcaceae</taxon>
        <taxon>Pseudochelatococcus</taxon>
    </lineage>
</organism>
<dbReference type="GO" id="GO:0016491">
    <property type="term" value="F:oxidoreductase activity"/>
    <property type="evidence" value="ECO:0007669"/>
    <property type="project" value="UniProtKB-KW"/>
</dbReference>
<dbReference type="SUPFAM" id="SSF51735">
    <property type="entry name" value="NAD(P)-binding Rossmann-fold domains"/>
    <property type="match status" value="1"/>
</dbReference>
<evidence type="ECO:0000313" key="3">
    <source>
        <dbReference type="EMBL" id="MBB3808902.1"/>
    </source>
</evidence>
<comment type="similarity">
    <text evidence="1">Belongs to the short-chain dehydrogenases/reductases (SDR) family.</text>
</comment>
<keyword evidence="4" id="KW-1185">Reference proteome</keyword>
<keyword evidence="2" id="KW-0560">Oxidoreductase</keyword>
<evidence type="ECO:0008006" key="5">
    <source>
        <dbReference type="Google" id="ProtNLM"/>
    </source>
</evidence>
<dbReference type="Gene3D" id="3.40.50.720">
    <property type="entry name" value="NAD(P)-binding Rossmann-like Domain"/>
    <property type="match status" value="1"/>
</dbReference>
<name>A0A7W5Z2J9_9HYPH</name>
<dbReference type="AlphaFoldDB" id="A0A7W5Z2J9"/>
<dbReference type="Proteomes" id="UP000537592">
    <property type="component" value="Unassembled WGS sequence"/>
</dbReference>
<dbReference type="PANTHER" id="PTHR44196">
    <property type="entry name" value="DEHYDROGENASE/REDUCTASE SDR FAMILY MEMBER 7B"/>
    <property type="match status" value="1"/>
</dbReference>
<evidence type="ECO:0000313" key="4">
    <source>
        <dbReference type="Proteomes" id="UP000537592"/>
    </source>
</evidence>
<dbReference type="InterPro" id="IPR036291">
    <property type="entry name" value="NAD(P)-bd_dom_sf"/>
</dbReference>
<dbReference type="RefSeq" id="WP_183750926.1">
    <property type="nucleotide sequence ID" value="NZ_JACICC010000002.1"/>
</dbReference>
<evidence type="ECO:0000256" key="2">
    <source>
        <dbReference type="ARBA" id="ARBA00023002"/>
    </source>
</evidence>
<evidence type="ECO:0000256" key="1">
    <source>
        <dbReference type="ARBA" id="ARBA00006484"/>
    </source>
</evidence>
<protein>
    <recommendedName>
        <fullName evidence="5">Short-chain dehydrogenase</fullName>
    </recommendedName>
</protein>
<gene>
    <name evidence="3" type="ORF">FHS81_000972</name>
</gene>
<accession>A0A7W5Z2J9</accession>
<dbReference type="PANTHER" id="PTHR44196:SF3">
    <property type="entry name" value="SHORT CHAIN DEHYDROGENASE FAMILY PROTEIN"/>
    <property type="match status" value="1"/>
</dbReference>